<dbReference type="GO" id="GO:0005737">
    <property type="term" value="C:cytoplasm"/>
    <property type="evidence" value="ECO:0000318"/>
    <property type="project" value="GO_Central"/>
</dbReference>
<dbReference type="GO" id="GO:0097431">
    <property type="term" value="C:mitotic spindle pole"/>
    <property type="evidence" value="ECO:0000318"/>
    <property type="project" value="GO_Central"/>
</dbReference>
<dbReference type="PANTHER" id="PTHR16056:SF15">
    <property type="entry name" value="REGULATOR OF MICROTUBULE DYNAMICS PROTEIN 2"/>
    <property type="match status" value="1"/>
</dbReference>
<gene>
    <name evidence="12" type="primary">RMDN2</name>
</gene>
<dbReference type="eggNOG" id="ENOG502QS2U">
    <property type="taxonomic scope" value="Eukaryota"/>
</dbReference>
<evidence type="ECO:0000256" key="3">
    <source>
        <dbReference type="ARBA" id="ARBA00011375"/>
    </source>
</evidence>
<reference evidence="12 13" key="1">
    <citation type="journal article" date="2008" name="Nature">
        <title>Genome analysis of the platypus reveals unique signatures of evolution.</title>
        <authorList>
            <person name="Warren W.C."/>
            <person name="Hillier L.W."/>
            <person name="Marshall Graves J.A."/>
            <person name="Birney E."/>
            <person name="Ponting C.P."/>
            <person name="Grutzner F."/>
            <person name="Belov K."/>
            <person name="Miller W."/>
            <person name="Clarke L."/>
            <person name="Chinwalla A.T."/>
            <person name="Yang S.P."/>
            <person name="Heger A."/>
            <person name="Locke D.P."/>
            <person name="Miethke P."/>
            <person name="Waters P.D."/>
            <person name="Veyrunes F."/>
            <person name="Fulton L."/>
            <person name="Fulton B."/>
            <person name="Graves T."/>
            <person name="Wallis J."/>
            <person name="Puente X.S."/>
            <person name="Lopez-Otin C."/>
            <person name="Ordonez G.R."/>
            <person name="Eichler E.E."/>
            <person name="Chen L."/>
            <person name="Cheng Z."/>
            <person name="Deakin J.E."/>
            <person name="Alsop A."/>
            <person name="Thompson K."/>
            <person name="Kirby P."/>
            <person name="Papenfuss A.T."/>
            <person name="Wakefield M.J."/>
            <person name="Olender T."/>
            <person name="Lancet D."/>
            <person name="Huttley G.A."/>
            <person name="Smit A.F."/>
            <person name="Pask A."/>
            <person name="Temple-Smith P."/>
            <person name="Batzer M.A."/>
            <person name="Walker J.A."/>
            <person name="Konkel M.K."/>
            <person name="Harris R.S."/>
            <person name="Whittington C.M."/>
            <person name="Wong E.S."/>
            <person name="Gemmell N.J."/>
            <person name="Buschiazzo E."/>
            <person name="Vargas Jentzsch I.M."/>
            <person name="Merkel A."/>
            <person name="Schmitz J."/>
            <person name="Zemann A."/>
            <person name="Churakov G."/>
            <person name="Kriegs J.O."/>
            <person name="Brosius J."/>
            <person name="Murchison E.P."/>
            <person name="Sachidanandam R."/>
            <person name="Smith C."/>
            <person name="Hannon G.J."/>
            <person name="Tsend-Ayush E."/>
            <person name="McMillan D."/>
            <person name="Attenborough R."/>
            <person name="Rens W."/>
            <person name="Ferguson-Smith M."/>
            <person name="Lefevre C.M."/>
            <person name="Sharp J.A."/>
            <person name="Nicholas K.R."/>
            <person name="Ray D.A."/>
            <person name="Kube M."/>
            <person name="Reinhardt R."/>
            <person name="Pringle T.H."/>
            <person name="Taylor J."/>
            <person name="Jones R.C."/>
            <person name="Nixon B."/>
            <person name="Dacheux J.L."/>
            <person name="Niwa H."/>
            <person name="Sekita Y."/>
            <person name="Huang X."/>
            <person name="Stark A."/>
            <person name="Kheradpour P."/>
            <person name="Kellis M."/>
            <person name="Flicek P."/>
            <person name="Chen Y."/>
            <person name="Webber C."/>
            <person name="Hardison R."/>
            <person name="Nelson J."/>
            <person name="Hallsworth-Pepin K."/>
            <person name="Delehaunty K."/>
            <person name="Markovic C."/>
            <person name="Minx P."/>
            <person name="Feng Y."/>
            <person name="Kremitzki C."/>
            <person name="Mitreva M."/>
            <person name="Glasscock J."/>
            <person name="Wylie T."/>
            <person name="Wohldmann P."/>
            <person name="Thiru P."/>
            <person name="Nhan M.N."/>
            <person name="Pohl C.S."/>
            <person name="Smith S.M."/>
            <person name="Hou S."/>
            <person name="Nefedov M."/>
            <person name="de Jong P.J."/>
            <person name="Renfree M.B."/>
            <person name="Mardis E.R."/>
            <person name="Wilson R.K."/>
        </authorList>
    </citation>
    <scope>NUCLEOTIDE SEQUENCE [LARGE SCALE GENOMIC DNA]</scope>
    <source>
        <strain evidence="12 13">Glennie</strain>
    </source>
</reference>
<dbReference type="OMA" id="KCAESHQ"/>
<dbReference type="Pfam" id="PF21033">
    <property type="entry name" value="RMD1-3"/>
    <property type="match status" value="1"/>
</dbReference>
<dbReference type="STRING" id="9258.ENSOANP00000007526"/>
<reference evidence="12" key="3">
    <citation type="submission" date="2025-09" db="UniProtKB">
        <authorList>
            <consortium name="Ensembl"/>
        </authorList>
    </citation>
    <scope>IDENTIFICATION</scope>
    <source>
        <strain evidence="12">Glennie</strain>
    </source>
</reference>
<keyword evidence="13" id="KW-1185">Reference proteome</keyword>
<evidence type="ECO:0000256" key="11">
    <source>
        <dbReference type="ARBA" id="ARBA00041609"/>
    </source>
</evidence>
<dbReference type="GO" id="GO:0016020">
    <property type="term" value="C:membrane"/>
    <property type="evidence" value="ECO:0007669"/>
    <property type="project" value="UniProtKB-SubCell"/>
</dbReference>
<dbReference type="HOGENOM" id="CLU_046369_0_0_1"/>
<reference evidence="12" key="2">
    <citation type="submission" date="2025-08" db="UniProtKB">
        <authorList>
            <consortium name="Ensembl"/>
        </authorList>
    </citation>
    <scope>IDENTIFICATION</scope>
    <source>
        <strain evidence="12">Glennie</strain>
    </source>
</reference>
<evidence type="ECO:0000256" key="7">
    <source>
        <dbReference type="ARBA" id="ARBA00023054"/>
    </source>
</evidence>
<dbReference type="InParanoid" id="F7FV76"/>
<name>F7FV76_ORNAN</name>
<dbReference type="SUPFAM" id="SSF48452">
    <property type="entry name" value="TPR-like"/>
    <property type="match status" value="1"/>
</dbReference>
<proteinExistence type="inferred from homology"/>
<evidence type="ECO:0000256" key="1">
    <source>
        <dbReference type="ARBA" id="ARBA00004167"/>
    </source>
</evidence>
<evidence type="ECO:0000313" key="13">
    <source>
        <dbReference type="Proteomes" id="UP000002279"/>
    </source>
</evidence>
<dbReference type="Bgee" id="ENSOANG00000004754">
    <property type="expression patterns" value="Expressed in ovary and 8 other cell types or tissues"/>
</dbReference>
<dbReference type="InterPro" id="IPR049039">
    <property type="entry name" value="RMD1-3_a_helical_rpt"/>
</dbReference>
<evidence type="ECO:0000256" key="9">
    <source>
        <dbReference type="ARBA" id="ARBA00038360"/>
    </source>
</evidence>
<comment type="similarity">
    <text evidence="9">Belongs to the RMDN family.</text>
</comment>
<sequence length="275" mass="31952">MVCTITFRGVDSRFFHFSYLTARDTESEEEKVPMNKIQIKEFDAFLNEVDTLHRKREIDRKDILKLLLENEEKFGEEVEFIWRLAQAYGDAVQNSSNTEEKKRWANIGKNVAEKAFQMAPTNGYCQLWYAVLCGHISELEGLQNKVHYAFLFQKHLMKAAELIPEEPFVHYLKGRYCYSVAKLSWIEKKMAATIFESPPTSTIEEALINFLKAEEIKPGFSKMNYVFMAKCYRDLGQKSDALKYCDCALMLPNVNVEDKQAQLDLENVVHSLKNK</sequence>
<organism evidence="12 13">
    <name type="scientific">Ornithorhynchus anatinus</name>
    <name type="common">Duckbill platypus</name>
    <dbReference type="NCBI Taxonomy" id="9258"/>
    <lineage>
        <taxon>Eukaryota</taxon>
        <taxon>Metazoa</taxon>
        <taxon>Chordata</taxon>
        <taxon>Craniata</taxon>
        <taxon>Vertebrata</taxon>
        <taxon>Euteleostomi</taxon>
        <taxon>Mammalia</taxon>
        <taxon>Monotremata</taxon>
        <taxon>Ornithorhynchidae</taxon>
        <taxon>Ornithorhynchus</taxon>
    </lineage>
</organism>
<keyword evidence="5" id="KW-0493">Microtubule</keyword>
<dbReference type="GO" id="GO:0008017">
    <property type="term" value="F:microtubule binding"/>
    <property type="evidence" value="ECO:0000318"/>
    <property type="project" value="GO_Central"/>
</dbReference>
<accession>F7FV76</accession>
<evidence type="ECO:0000256" key="8">
    <source>
        <dbReference type="ARBA" id="ARBA00023136"/>
    </source>
</evidence>
<evidence type="ECO:0000256" key="5">
    <source>
        <dbReference type="ARBA" id="ARBA00022701"/>
    </source>
</evidence>
<dbReference type="FunCoup" id="F7FV76">
    <property type="interactions" value="562"/>
</dbReference>
<dbReference type="GO" id="GO:0005876">
    <property type="term" value="C:spindle microtubule"/>
    <property type="evidence" value="ECO:0000318"/>
    <property type="project" value="GO_Central"/>
</dbReference>
<evidence type="ECO:0000256" key="6">
    <source>
        <dbReference type="ARBA" id="ARBA00022989"/>
    </source>
</evidence>
<evidence type="ECO:0000256" key="2">
    <source>
        <dbReference type="ARBA" id="ARBA00004647"/>
    </source>
</evidence>
<keyword evidence="6" id="KW-1133">Transmembrane helix</keyword>
<protein>
    <recommendedName>
        <fullName evidence="10">Regulator of microtubule dynamics protein 2</fullName>
    </recommendedName>
    <alternativeName>
        <fullName evidence="11">Protein FAM82A1</fullName>
    </alternativeName>
</protein>
<dbReference type="GeneTree" id="ENSGT00950000182992"/>
<evidence type="ECO:0000256" key="4">
    <source>
        <dbReference type="ARBA" id="ARBA00022692"/>
    </source>
</evidence>
<comment type="subcellular location">
    <subcellularLocation>
        <location evidence="2">Cytoplasm</location>
        <location evidence="2">Cytoskeleton</location>
        <location evidence="2">Spindle pole</location>
    </subcellularLocation>
    <subcellularLocation>
        <location evidence="1">Membrane</location>
        <topology evidence="1">Single-pass membrane protein</topology>
    </subcellularLocation>
</comment>
<dbReference type="GO" id="GO:0005739">
    <property type="term" value="C:mitochondrion"/>
    <property type="evidence" value="ECO:0000318"/>
    <property type="project" value="GO_Central"/>
</dbReference>
<dbReference type="AlphaFoldDB" id="F7FV76"/>
<dbReference type="PANTHER" id="PTHR16056">
    <property type="entry name" value="REGULATOR OF MICROTUBULE DYNAMICS PROTEIN"/>
    <property type="match status" value="1"/>
</dbReference>
<dbReference type="Ensembl" id="ENSOANT00000007528.3">
    <property type="protein sequence ID" value="ENSOANP00000007526.3"/>
    <property type="gene ID" value="ENSOANG00000004754.3"/>
</dbReference>
<keyword evidence="8" id="KW-0472">Membrane</keyword>
<dbReference type="InterPro" id="IPR011990">
    <property type="entry name" value="TPR-like_helical_dom_sf"/>
</dbReference>
<keyword evidence="7" id="KW-0175">Coiled coil</keyword>
<dbReference type="Gene3D" id="1.25.40.10">
    <property type="entry name" value="Tetratricopeptide repeat domain"/>
    <property type="match status" value="1"/>
</dbReference>
<comment type="subunit">
    <text evidence="3">Interacts with microtubules.</text>
</comment>
<keyword evidence="4" id="KW-0812">Transmembrane</keyword>
<dbReference type="Proteomes" id="UP000002279">
    <property type="component" value="Chromosome 1"/>
</dbReference>
<evidence type="ECO:0000256" key="10">
    <source>
        <dbReference type="ARBA" id="ARBA00039964"/>
    </source>
</evidence>
<evidence type="ECO:0000313" key="12">
    <source>
        <dbReference type="Ensembl" id="ENSOANP00000007526.3"/>
    </source>
</evidence>